<dbReference type="STRING" id="1392877.SAMN05216221_1487"/>
<evidence type="ECO:0000313" key="7">
    <source>
        <dbReference type="Proteomes" id="UP000243359"/>
    </source>
</evidence>
<dbReference type="Pfam" id="PF00550">
    <property type="entry name" value="PP-binding"/>
    <property type="match status" value="1"/>
</dbReference>
<gene>
    <name evidence="6" type="ORF">SAMN05216221_1487</name>
</gene>
<sequence>MLALVDQLIQEVQPGTPLRATLDSVLDRDLGLDSLARVELLARVEAEYGLRLPSATLTTALTPRQLLAALASAGLPPAPAATPQRRESAPQRSAGQPDTQATLLEVLHWHVARHPERPQVIFYRDEQHSETLTYAQLAEAAGRIAAALLAGGLQPGQCVALMLPSGLDFFRCFFGILYAGGVPVPMYPPARPAQLEDHLRRQAGILRNCQAPLLITSELVRPLARLLTGLAPELRHVLLPEQLQHATPQAPHAAGSDDLALIQYTSGSTGDPKGVALSHHNVLANIRAWGGAVALSSTDVCVSWLPLYHDMGLIVAWLGSLYHACPLVLLSPLDFLARPESWLWAIHRHRGTVAAAPNFAYDLCVRRLADRELSGLDLSSWRLAANGAEPISPDTFERFAACFARYGLRREILTPAYGLAEATVGLAVPPPGRGVQVDRVAREPFMTRGLAEPAADDGQALRFVSCGPPLPGHALRVVDDAGQPLAERRVGHLEFRGPSATRGYYHNPAATAELMHGDWLKTGDYAYLANGEVHITGRSKDLIIRGGRNFYPYDLEQAVGELPGVRRGCVAVFGIAATASAGERLVVVAETREREAGARAALERRIVALAADQLGLPPDEVVLAPPHSVLKTSSGKIRRAAIREVFERGELGASAQAPWLQLLHLAGASLRGRLGNAGAALRAWLYGAWAWSCFAALAPLAVLAVLLLPNLRQRWAANRLLLRLLATLCACPLRVAGLEHLPRQPCVLVANHASYVDALLLTAALPQPVGFVAKAELAQRPLLRRLLLRMGAHFVERNDARQGVEDVQTLATRASDESALLFFAEGTFGAQPGLRPFRLGAFLIAVQQGLPLVPVALAGSRRVLPDGSWRPRRGPLAVTVCPPLAPEGADWHAALALRERARRAILAHCGEADLAGDTHG</sequence>
<keyword evidence="6" id="KW-0808">Transferase</keyword>
<dbReference type="GO" id="GO:0016746">
    <property type="term" value="F:acyltransferase activity"/>
    <property type="evidence" value="ECO:0007669"/>
    <property type="project" value="UniProtKB-KW"/>
</dbReference>
<dbReference type="InterPro" id="IPR045851">
    <property type="entry name" value="AMP-bd_C_sf"/>
</dbReference>
<dbReference type="GO" id="GO:0006633">
    <property type="term" value="P:fatty acid biosynthetic process"/>
    <property type="evidence" value="ECO:0007669"/>
    <property type="project" value="TreeGrafter"/>
</dbReference>
<protein>
    <submittedName>
        <fullName evidence="6">1-acyl-sn-glycerol-3-phosphate acyltransferases</fullName>
    </submittedName>
</protein>
<keyword evidence="4" id="KW-0472">Membrane</keyword>
<dbReference type="SUPFAM" id="SSF47336">
    <property type="entry name" value="ACP-like"/>
    <property type="match status" value="1"/>
</dbReference>
<dbReference type="InterPro" id="IPR009081">
    <property type="entry name" value="PP-bd_ACP"/>
</dbReference>
<organism evidence="6 7">
    <name type="scientific">Pseudomonas oryzae</name>
    <dbReference type="NCBI Taxonomy" id="1392877"/>
    <lineage>
        <taxon>Bacteria</taxon>
        <taxon>Pseudomonadati</taxon>
        <taxon>Pseudomonadota</taxon>
        <taxon>Gammaproteobacteria</taxon>
        <taxon>Pseudomonadales</taxon>
        <taxon>Pseudomonadaceae</taxon>
        <taxon>Pseudomonas</taxon>
    </lineage>
</organism>
<keyword evidence="4" id="KW-1133">Transmembrane helix</keyword>
<dbReference type="SUPFAM" id="SSF69593">
    <property type="entry name" value="Glycerol-3-phosphate (1)-acyltransferase"/>
    <property type="match status" value="1"/>
</dbReference>
<dbReference type="Gene3D" id="3.40.50.12780">
    <property type="entry name" value="N-terminal domain of ligase-like"/>
    <property type="match status" value="1"/>
</dbReference>
<dbReference type="CDD" id="cd07989">
    <property type="entry name" value="LPLAT_AGPAT-like"/>
    <property type="match status" value="1"/>
</dbReference>
<dbReference type="SMART" id="SM00563">
    <property type="entry name" value="PlsC"/>
    <property type="match status" value="1"/>
</dbReference>
<dbReference type="GO" id="GO:0005886">
    <property type="term" value="C:plasma membrane"/>
    <property type="evidence" value="ECO:0007669"/>
    <property type="project" value="TreeGrafter"/>
</dbReference>
<dbReference type="InterPro" id="IPR000873">
    <property type="entry name" value="AMP-dep_synth/lig_dom"/>
</dbReference>
<dbReference type="PROSITE" id="PS00455">
    <property type="entry name" value="AMP_BINDING"/>
    <property type="match status" value="1"/>
</dbReference>
<reference evidence="7" key="1">
    <citation type="submission" date="2016-10" db="EMBL/GenBank/DDBJ databases">
        <authorList>
            <person name="Varghese N."/>
            <person name="Submissions S."/>
        </authorList>
    </citation>
    <scope>NUCLEOTIDE SEQUENCE [LARGE SCALE GENOMIC DNA]</scope>
    <source>
        <strain evidence="7">KCTC 32247</strain>
    </source>
</reference>
<dbReference type="InterPro" id="IPR002123">
    <property type="entry name" value="Plipid/glycerol_acylTrfase"/>
</dbReference>
<accession>A0A1H1QZL4</accession>
<evidence type="ECO:0000259" key="5">
    <source>
        <dbReference type="PROSITE" id="PS50075"/>
    </source>
</evidence>
<dbReference type="CDD" id="cd05931">
    <property type="entry name" value="FAAL"/>
    <property type="match status" value="1"/>
</dbReference>
<dbReference type="PANTHER" id="PTHR22754:SF32">
    <property type="entry name" value="DISCO-INTERACTING PROTEIN 2"/>
    <property type="match status" value="1"/>
</dbReference>
<dbReference type="InterPro" id="IPR040097">
    <property type="entry name" value="FAAL/FAAC"/>
</dbReference>
<dbReference type="Proteomes" id="UP000243359">
    <property type="component" value="Chromosome I"/>
</dbReference>
<evidence type="ECO:0000313" key="6">
    <source>
        <dbReference type="EMBL" id="SDS28971.1"/>
    </source>
</evidence>
<dbReference type="SUPFAM" id="SSF56801">
    <property type="entry name" value="Acetyl-CoA synthetase-like"/>
    <property type="match status" value="1"/>
</dbReference>
<keyword evidence="2" id="KW-0436">Ligase</keyword>
<evidence type="ECO:0000256" key="2">
    <source>
        <dbReference type="ARBA" id="ARBA00022598"/>
    </source>
</evidence>
<dbReference type="Pfam" id="PF00501">
    <property type="entry name" value="AMP-binding"/>
    <property type="match status" value="1"/>
</dbReference>
<dbReference type="AlphaFoldDB" id="A0A1H1QZL4"/>
<dbReference type="InterPro" id="IPR042099">
    <property type="entry name" value="ANL_N_sf"/>
</dbReference>
<dbReference type="InterPro" id="IPR020845">
    <property type="entry name" value="AMP-binding_CS"/>
</dbReference>
<keyword evidence="6" id="KW-0012">Acyltransferase</keyword>
<name>A0A1H1QZL4_9PSED</name>
<comment type="similarity">
    <text evidence="1">Belongs to the ATP-dependent AMP-binding enzyme family.</text>
</comment>
<dbReference type="Gene3D" id="1.10.1200.10">
    <property type="entry name" value="ACP-like"/>
    <property type="match status" value="1"/>
</dbReference>
<dbReference type="Gene3D" id="3.30.300.30">
    <property type="match status" value="1"/>
</dbReference>
<keyword evidence="4" id="KW-0812">Transmembrane</keyword>
<dbReference type="Pfam" id="PF01553">
    <property type="entry name" value="Acyltransferase"/>
    <property type="match status" value="1"/>
</dbReference>
<proteinExistence type="inferred from homology"/>
<feature type="transmembrane region" description="Helical" evidence="4">
    <location>
        <begin position="683"/>
        <end position="708"/>
    </location>
</feature>
<evidence type="ECO:0000256" key="4">
    <source>
        <dbReference type="SAM" id="Phobius"/>
    </source>
</evidence>
<evidence type="ECO:0000256" key="3">
    <source>
        <dbReference type="SAM" id="MobiDB-lite"/>
    </source>
</evidence>
<dbReference type="PANTHER" id="PTHR22754">
    <property type="entry name" value="DISCO-INTERACTING PROTEIN 2 DIP2 -RELATED"/>
    <property type="match status" value="1"/>
</dbReference>
<dbReference type="GO" id="GO:0070566">
    <property type="term" value="F:adenylyltransferase activity"/>
    <property type="evidence" value="ECO:0007669"/>
    <property type="project" value="TreeGrafter"/>
</dbReference>
<feature type="region of interest" description="Disordered" evidence="3">
    <location>
        <begin position="76"/>
        <end position="97"/>
    </location>
</feature>
<dbReference type="GO" id="GO:0016874">
    <property type="term" value="F:ligase activity"/>
    <property type="evidence" value="ECO:0007669"/>
    <property type="project" value="UniProtKB-KW"/>
</dbReference>
<dbReference type="PROSITE" id="PS50075">
    <property type="entry name" value="CARRIER"/>
    <property type="match status" value="1"/>
</dbReference>
<feature type="domain" description="Carrier" evidence="5">
    <location>
        <begin position="1"/>
        <end position="74"/>
    </location>
</feature>
<evidence type="ECO:0000256" key="1">
    <source>
        <dbReference type="ARBA" id="ARBA00006432"/>
    </source>
</evidence>
<keyword evidence="7" id="KW-1185">Reference proteome</keyword>
<dbReference type="FunFam" id="3.40.50.12780:FF:000013">
    <property type="entry name" value="Long-chain-fatty-acid--AMP ligase FadD32"/>
    <property type="match status" value="1"/>
</dbReference>
<dbReference type="EMBL" id="LT629751">
    <property type="protein sequence ID" value="SDS28971.1"/>
    <property type="molecule type" value="Genomic_DNA"/>
</dbReference>
<dbReference type="InterPro" id="IPR036736">
    <property type="entry name" value="ACP-like_sf"/>
</dbReference>
<dbReference type="GO" id="GO:0071766">
    <property type="term" value="P:Actinobacterium-type cell wall biogenesis"/>
    <property type="evidence" value="ECO:0007669"/>
    <property type="project" value="UniProtKB-ARBA"/>
</dbReference>